<dbReference type="AlphaFoldDB" id="A0A1W1V3N6"/>
<evidence type="ECO:0000313" key="4">
    <source>
        <dbReference type="Proteomes" id="UP000192368"/>
    </source>
</evidence>
<dbReference type="EMBL" id="FWWR01000009">
    <property type="protein sequence ID" value="SMB87900.1"/>
    <property type="molecule type" value="Genomic_DNA"/>
</dbReference>
<keyword evidence="1" id="KW-0812">Transmembrane</keyword>
<feature type="domain" description="DUF4179" evidence="2">
    <location>
        <begin position="30"/>
        <end position="112"/>
    </location>
</feature>
<dbReference type="Pfam" id="PF13786">
    <property type="entry name" value="DUF4179"/>
    <property type="match status" value="1"/>
</dbReference>
<dbReference type="STRING" id="573058.SAMN00017477_1290"/>
<evidence type="ECO:0000313" key="3">
    <source>
        <dbReference type="EMBL" id="SMB87900.1"/>
    </source>
</evidence>
<gene>
    <name evidence="3" type="ORF">SAMN00017477_1290</name>
</gene>
<feature type="transmembrane region" description="Helical" evidence="1">
    <location>
        <begin position="34"/>
        <end position="53"/>
    </location>
</feature>
<dbReference type="Gene3D" id="2.60.40.1630">
    <property type="entry name" value="bacillus anthracis domain"/>
    <property type="match status" value="1"/>
</dbReference>
<keyword evidence="1" id="KW-1133">Transmembrane helix</keyword>
<dbReference type="OrthoDB" id="2541898at2"/>
<name>A0A1W1V3N6_PEPAS</name>
<dbReference type="InterPro" id="IPR025436">
    <property type="entry name" value="DUF4179"/>
</dbReference>
<dbReference type="Proteomes" id="UP000192368">
    <property type="component" value="Unassembled WGS sequence"/>
</dbReference>
<sequence>MDLKNLDNIKVPERELEDLKEKLYRENKKKFRSFRYSYVAASLAFIFTLGMAFPKYTKDLPVYSNIFSLFGDEGYQNASKKVDEEVYSNGVSIRLVDVVYSNNEVSLTTIIKTDKYLGEEVYLQSDLSFKNTVEKGSTGSEAVKYMGNNTYISETKSNIDFLKKVDPLKIKFKVRKIANYKTGEEISGKWNFVAEVENLKADTYILNQRQEIDGVVVNIDRVDIDDVGPNFKLSWWNNLDLPATIHNISNTFLIDEMGNEIEIESKGLMGDEKIMHSEFKSGKNIDLNKNYVLKFELNSSDEIGYNEKGEIERYELKNRAAFEKLPKKIVFEMPIELNK</sequence>
<keyword evidence="4" id="KW-1185">Reference proteome</keyword>
<accession>A0A1W1V3N6</accession>
<keyword evidence="1" id="KW-0472">Membrane</keyword>
<reference evidence="4" key="1">
    <citation type="submission" date="2017-04" db="EMBL/GenBank/DDBJ databases">
        <authorList>
            <person name="Varghese N."/>
            <person name="Submissions S."/>
        </authorList>
    </citation>
    <scope>NUCLEOTIDE SEQUENCE [LARGE SCALE GENOMIC DNA]</scope>
    <source>
        <strain evidence="4">DSM 20463</strain>
    </source>
</reference>
<protein>
    <recommendedName>
        <fullName evidence="2">DUF4179 domain-containing protein</fullName>
    </recommendedName>
</protein>
<dbReference type="RefSeq" id="WP_084230846.1">
    <property type="nucleotide sequence ID" value="NZ_FWWR01000009.1"/>
</dbReference>
<evidence type="ECO:0000256" key="1">
    <source>
        <dbReference type="SAM" id="Phobius"/>
    </source>
</evidence>
<proteinExistence type="predicted"/>
<evidence type="ECO:0000259" key="2">
    <source>
        <dbReference type="Pfam" id="PF13786"/>
    </source>
</evidence>
<organism evidence="3 4">
    <name type="scientific">Peptoniphilus asaccharolyticus DSM 20463</name>
    <dbReference type="NCBI Taxonomy" id="573058"/>
    <lineage>
        <taxon>Bacteria</taxon>
        <taxon>Bacillati</taxon>
        <taxon>Bacillota</taxon>
        <taxon>Tissierellia</taxon>
        <taxon>Tissierellales</taxon>
        <taxon>Peptoniphilaceae</taxon>
        <taxon>Peptoniphilus</taxon>
    </lineage>
</organism>